<organism evidence="1 2">
    <name type="scientific">Xylaria curta</name>
    <dbReference type="NCBI Taxonomy" id="42375"/>
    <lineage>
        <taxon>Eukaryota</taxon>
        <taxon>Fungi</taxon>
        <taxon>Dikarya</taxon>
        <taxon>Ascomycota</taxon>
        <taxon>Pezizomycotina</taxon>
        <taxon>Sordariomycetes</taxon>
        <taxon>Xylariomycetidae</taxon>
        <taxon>Xylariales</taxon>
        <taxon>Xylariaceae</taxon>
        <taxon>Xylaria</taxon>
    </lineage>
</organism>
<name>A0ACC1MSS6_9PEZI</name>
<protein>
    <submittedName>
        <fullName evidence="1">Uncharacterized protein</fullName>
    </submittedName>
</protein>
<sequence>MGIVVIAGLPLTSVLVTVVTLTELEDVLGDSEFGVVLQLEPRGPVWEPVVEVASVVPVSELPVEALAEVPALPGTVDEVPLPAGMVVVELDQPPLMLFEPVANVDDAEPVALSEGTGKVSEIVKVIVLDVGQVEIDDVVFILEAPLEEEAIHPPEEELDKLAIVPLPFVAEEEIEIVGSVMVGSVPEGVINDSELPEAEVCVVSGVVGVVPQAGVVVLIDMAVMIVIEPLTSTVELLLSGGSVNPG</sequence>
<evidence type="ECO:0000313" key="1">
    <source>
        <dbReference type="EMBL" id="KAJ2969563.1"/>
    </source>
</evidence>
<proteinExistence type="predicted"/>
<dbReference type="EMBL" id="JAPDGR010003972">
    <property type="protein sequence ID" value="KAJ2969563.1"/>
    <property type="molecule type" value="Genomic_DNA"/>
</dbReference>
<comment type="caution">
    <text evidence="1">The sequence shown here is derived from an EMBL/GenBank/DDBJ whole genome shotgun (WGS) entry which is preliminary data.</text>
</comment>
<evidence type="ECO:0000313" key="2">
    <source>
        <dbReference type="Proteomes" id="UP001143856"/>
    </source>
</evidence>
<gene>
    <name evidence="1" type="ORF">NUW58_g9959</name>
</gene>
<dbReference type="Proteomes" id="UP001143856">
    <property type="component" value="Unassembled WGS sequence"/>
</dbReference>
<keyword evidence="2" id="KW-1185">Reference proteome</keyword>
<reference evidence="1" key="1">
    <citation type="submission" date="2022-10" db="EMBL/GenBank/DDBJ databases">
        <title>Genome Sequence of Xylaria curta.</title>
        <authorList>
            <person name="Buettner E."/>
        </authorList>
    </citation>
    <scope>NUCLEOTIDE SEQUENCE</scope>
    <source>
        <strain evidence="1">Babe10</strain>
    </source>
</reference>
<accession>A0ACC1MSS6</accession>